<keyword evidence="4" id="KW-1185">Reference proteome</keyword>
<dbReference type="EMBL" id="CP063169">
    <property type="protein sequence ID" value="QOR72791.1"/>
    <property type="molecule type" value="Genomic_DNA"/>
</dbReference>
<dbReference type="Pfam" id="PF10066">
    <property type="entry name" value="DUF2304"/>
    <property type="match status" value="1"/>
</dbReference>
<dbReference type="InterPro" id="IPR019277">
    <property type="entry name" value="DUF2304"/>
</dbReference>
<evidence type="ECO:0000313" key="4">
    <source>
        <dbReference type="Proteomes" id="UP000593758"/>
    </source>
</evidence>
<evidence type="ECO:0000313" key="3">
    <source>
        <dbReference type="EMBL" id="QOR72791.1"/>
    </source>
</evidence>
<feature type="region of interest" description="Disordered" evidence="1">
    <location>
        <begin position="108"/>
        <end position="145"/>
    </location>
</feature>
<protein>
    <submittedName>
        <fullName evidence="3">DUF2304 domain-containing protein</fullName>
    </submittedName>
</protein>
<name>A0A7M1SZ61_9MICO</name>
<evidence type="ECO:0000256" key="1">
    <source>
        <dbReference type="SAM" id="MobiDB-lite"/>
    </source>
</evidence>
<dbReference type="AlphaFoldDB" id="A0A7M1SZ61"/>
<accession>A0A7M1SZ61</accession>
<organism evidence="3 4">
    <name type="scientific">Ruania alkalisoli</name>
    <dbReference type="NCBI Taxonomy" id="2779775"/>
    <lineage>
        <taxon>Bacteria</taxon>
        <taxon>Bacillati</taxon>
        <taxon>Actinomycetota</taxon>
        <taxon>Actinomycetes</taxon>
        <taxon>Micrococcales</taxon>
        <taxon>Ruaniaceae</taxon>
        <taxon>Ruania</taxon>
    </lineage>
</organism>
<feature type="transmembrane region" description="Helical" evidence="2">
    <location>
        <begin position="67"/>
        <end position="84"/>
    </location>
</feature>
<dbReference type="KEGG" id="halt:IM660_14150"/>
<gene>
    <name evidence="3" type="ORF">IM660_14150</name>
</gene>
<feature type="transmembrane region" description="Helical" evidence="2">
    <location>
        <begin position="6"/>
        <end position="23"/>
    </location>
</feature>
<proteinExistence type="predicted"/>
<keyword evidence="2" id="KW-0472">Membrane</keyword>
<keyword evidence="2" id="KW-1133">Transmembrane helix</keyword>
<reference evidence="3 4" key="1">
    <citation type="submission" date="2020-10" db="EMBL/GenBank/DDBJ databases">
        <title>Haloactinobacterium sp. RN3S43, a bacterium isolated from saline soil.</title>
        <authorList>
            <person name="Sun J.-Q."/>
        </authorList>
    </citation>
    <scope>NUCLEOTIDE SEQUENCE [LARGE SCALE GENOMIC DNA]</scope>
    <source>
        <strain evidence="3 4">RN3S43</strain>
    </source>
</reference>
<sequence length="145" mass="15704">MWIQLLLLIGVAVVTVLLTRSTADARHQAIRRVLLAAFVVVTASAILYPTWLSQLAALVGVGRGTDLLLYALVIAFLSFIATSYRRMKQQDRRITELTRTIALTQVRQEQAGLPTAASPGEDMSHDDGPVEPPAAGLDEGPDRPS</sequence>
<keyword evidence="2" id="KW-0812">Transmembrane</keyword>
<dbReference type="Proteomes" id="UP000593758">
    <property type="component" value="Chromosome"/>
</dbReference>
<feature type="transmembrane region" description="Helical" evidence="2">
    <location>
        <begin position="35"/>
        <end position="61"/>
    </location>
</feature>
<evidence type="ECO:0000256" key="2">
    <source>
        <dbReference type="SAM" id="Phobius"/>
    </source>
</evidence>